<feature type="domain" description="Major facilitator superfamily (MFS) profile" evidence="8">
    <location>
        <begin position="208"/>
        <end position="401"/>
    </location>
</feature>
<evidence type="ECO:0000313" key="10">
    <source>
        <dbReference type="Proteomes" id="UP000824504"/>
    </source>
</evidence>
<keyword evidence="10" id="KW-1185">Reference proteome</keyword>
<dbReference type="PANTHER" id="PTHR23517:SF3">
    <property type="entry name" value="INTEGRAL MEMBRANE TRANSPORT PROTEIN"/>
    <property type="match status" value="1"/>
</dbReference>
<dbReference type="Pfam" id="PF07690">
    <property type="entry name" value="MFS_1"/>
    <property type="match status" value="2"/>
</dbReference>
<protein>
    <submittedName>
        <fullName evidence="9">MFS transporter</fullName>
    </submittedName>
</protein>
<dbReference type="PROSITE" id="PS50850">
    <property type="entry name" value="MFS"/>
    <property type="match status" value="1"/>
</dbReference>
<feature type="transmembrane region" description="Helical" evidence="7">
    <location>
        <begin position="40"/>
        <end position="61"/>
    </location>
</feature>
<dbReference type="InterPro" id="IPR020846">
    <property type="entry name" value="MFS_dom"/>
</dbReference>
<dbReference type="InterPro" id="IPR011701">
    <property type="entry name" value="MFS"/>
</dbReference>
<dbReference type="InterPro" id="IPR050171">
    <property type="entry name" value="MFS_Transporters"/>
</dbReference>
<dbReference type="EMBL" id="CP079216">
    <property type="protein sequence ID" value="QXT63813.1"/>
    <property type="molecule type" value="Genomic_DNA"/>
</dbReference>
<accession>A0ABX8SNP7</accession>
<feature type="transmembrane region" description="Helical" evidence="7">
    <location>
        <begin position="280"/>
        <end position="299"/>
    </location>
</feature>
<name>A0ABX8SNP7_9ACTN</name>
<evidence type="ECO:0000313" key="9">
    <source>
        <dbReference type="EMBL" id="QXT63813.1"/>
    </source>
</evidence>
<evidence type="ECO:0000256" key="1">
    <source>
        <dbReference type="ARBA" id="ARBA00004651"/>
    </source>
</evidence>
<comment type="subcellular location">
    <subcellularLocation>
        <location evidence="1">Cell membrane</location>
        <topology evidence="1">Multi-pass membrane protein</topology>
    </subcellularLocation>
</comment>
<dbReference type="RefSeq" id="WP_219083740.1">
    <property type="nucleotide sequence ID" value="NZ_CP079216.1"/>
</dbReference>
<feature type="transmembrane region" description="Helical" evidence="7">
    <location>
        <begin position="98"/>
        <end position="118"/>
    </location>
</feature>
<keyword evidence="3" id="KW-1003">Cell membrane</keyword>
<gene>
    <name evidence="9" type="ORF">KDB89_04920</name>
</gene>
<evidence type="ECO:0000256" key="6">
    <source>
        <dbReference type="ARBA" id="ARBA00023136"/>
    </source>
</evidence>
<feature type="transmembrane region" description="Helical" evidence="7">
    <location>
        <begin position="340"/>
        <end position="363"/>
    </location>
</feature>
<keyword evidence="4 7" id="KW-0812">Transmembrane</keyword>
<feature type="transmembrane region" description="Helical" evidence="7">
    <location>
        <begin position="210"/>
        <end position="229"/>
    </location>
</feature>
<proteinExistence type="predicted"/>
<dbReference type="PANTHER" id="PTHR23517">
    <property type="entry name" value="RESISTANCE PROTEIN MDTM, PUTATIVE-RELATED-RELATED"/>
    <property type="match status" value="1"/>
</dbReference>
<feature type="transmembrane region" description="Helical" evidence="7">
    <location>
        <begin position="139"/>
        <end position="161"/>
    </location>
</feature>
<keyword evidence="2" id="KW-0813">Transport</keyword>
<evidence type="ECO:0000256" key="7">
    <source>
        <dbReference type="SAM" id="Phobius"/>
    </source>
</evidence>
<dbReference type="Proteomes" id="UP000824504">
    <property type="component" value="Chromosome"/>
</dbReference>
<keyword evidence="5 7" id="KW-1133">Transmembrane helix</keyword>
<reference evidence="9 10" key="1">
    <citation type="submission" date="2021-07" db="EMBL/GenBank/DDBJ databases">
        <title>complete genome sequencing of Tessaracoccus sp.J1M15.</title>
        <authorList>
            <person name="Bae J.-W."/>
            <person name="Kim D.-y."/>
        </authorList>
    </citation>
    <scope>NUCLEOTIDE SEQUENCE [LARGE SCALE GENOMIC DNA]</scope>
    <source>
        <strain evidence="9 10">J1M15</strain>
    </source>
</reference>
<feature type="transmembrane region" description="Helical" evidence="7">
    <location>
        <begin position="73"/>
        <end position="92"/>
    </location>
</feature>
<feature type="transmembrane region" description="Helical" evidence="7">
    <location>
        <begin position="249"/>
        <end position="268"/>
    </location>
</feature>
<feature type="transmembrane region" description="Helical" evidence="7">
    <location>
        <begin position="305"/>
        <end position="328"/>
    </location>
</feature>
<sequence length="401" mass="41313">MFRQILWPVLVPSLLFAVAMGALTPVLVLAALGVGATESFAAILVGLMGGVSLCLAVPAGIMIDRLGDTRAMYAATIASVFVFGAIVVALAWHSAASLALYTVALMLLAPISDVWNLARQAVVAETVAPADLGRAMTSLGGCMRVGTLVGPIASAGLLYVFPMWSVFVFSACCGIAAIIVLSLPVSRTFDDHRRRPRPARDADGVRPRLKVAWTPVMLAGVSIATLAVARAIQPVSVQLWGVQIGLHESAISLLIALGAALELILMFPGGYLKDRLGRSAVLLACLGAFAVGFTVMVLAPSLTGLIAAIVVMAVGNGLGAGVNMTIGADLSPAVGRARFLGIWALFTNTGKLGGPSLFSLAILLSSLSAGILTSAALAAFGAVWILAWSRRIGLPKGLRHG</sequence>
<evidence type="ECO:0000256" key="2">
    <source>
        <dbReference type="ARBA" id="ARBA00022448"/>
    </source>
</evidence>
<keyword evidence="6 7" id="KW-0472">Membrane</keyword>
<evidence type="ECO:0000256" key="5">
    <source>
        <dbReference type="ARBA" id="ARBA00022989"/>
    </source>
</evidence>
<feature type="transmembrane region" description="Helical" evidence="7">
    <location>
        <begin position="167"/>
        <end position="189"/>
    </location>
</feature>
<evidence type="ECO:0000256" key="3">
    <source>
        <dbReference type="ARBA" id="ARBA00022475"/>
    </source>
</evidence>
<evidence type="ECO:0000256" key="4">
    <source>
        <dbReference type="ARBA" id="ARBA00022692"/>
    </source>
</evidence>
<organism evidence="9 10">
    <name type="scientific">Tessaracoccus palaemonis</name>
    <dbReference type="NCBI Taxonomy" id="2829499"/>
    <lineage>
        <taxon>Bacteria</taxon>
        <taxon>Bacillati</taxon>
        <taxon>Actinomycetota</taxon>
        <taxon>Actinomycetes</taxon>
        <taxon>Propionibacteriales</taxon>
        <taxon>Propionibacteriaceae</taxon>
        <taxon>Tessaracoccus</taxon>
    </lineage>
</organism>
<feature type="transmembrane region" description="Helical" evidence="7">
    <location>
        <begin position="369"/>
        <end position="389"/>
    </location>
</feature>
<evidence type="ECO:0000259" key="8">
    <source>
        <dbReference type="PROSITE" id="PS50850"/>
    </source>
</evidence>